<evidence type="ECO:0000313" key="2">
    <source>
        <dbReference type="Proteomes" id="UP000269221"/>
    </source>
</evidence>
<comment type="caution">
    <text evidence="1">The sequence shown here is derived from an EMBL/GenBank/DDBJ whole genome shotgun (WGS) entry which is preliminary data.</text>
</comment>
<evidence type="ECO:0000313" key="1">
    <source>
        <dbReference type="EMBL" id="RMC11459.1"/>
    </source>
</evidence>
<sequence>MTDTLPVSCTWELPSPATPDPAGSLISVGAEKVPFHSSFGEDHSDFVWTSHILAGVSLDFQDTMEGEVGNRRIIKINKVLKTHECAHPSSQSMCRGLVNLSNCLLLPTNAISIHKNIYTVSYTGNISLKFLSTLEVEMCVDGRPGDSLYHVSALDKVIHNLV</sequence>
<name>A0A3M0KE11_HIRRU</name>
<proteinExistence type="predicted"/>
<keyword evidence="2" id="KW-1185">Reference proteome</keyword>
<dbReference type="Proteomes" id="UP000269221">
    <property type="component" value="Unassembled WGS sequence"/>
</dbReference>
<dbReference type="AlphaFoldDB" id="A0A3M0KE11"/>
<gene>
    <name evidence="1" type="ORF">DUI87_11578</name>
</gene>
<reference evidence="1 2" key="1">
    <citation type="submission" date="2018-07" db="EMBL/GenBank/DDBJ databases">
        <title>A high quality draft genome assembly of the barn swallow (H. rustica rustica).</title>
        <authorList>
            <person name="Formenti G."/>
            <person name="Chiara M."/>
            <person name="Poveda L."/>
            <person name="Francoijs K.-J."/>
            <person name="Bonisoli-Alquati A."/>
            <person name="Canova L."/>
            <person name="Gianfranceschi L."/>
            <person name="Horner D.S."/>
            <person name="Saino N."/>
        </authorList>
    </citation>
    <scope>NUCLEOTIDE SEQUENCE [LARGE SCALE GENOMIC DNA]</scope>
    <source>
        <strain evidence="1">Chelidonia</strain>
        <tissue evidence="1">Blood</tissue>
    </source>
</reference>
<dbReference type="EMBL" id="QRBI01000108">
    <property type="protein sequence ID" value="RMC11459.1"/>
    <property type="molecule type" value="Genomic_DNA"/>
</dbReference>
<organism evidence="1 2">
    <name type="scientific">Hirundo rustica rustica</name>
    <dbReference type="NCBI Taxonomy" id="333673"/>
    <lineage>
        <taxon>Eukaryota</taxon>
        <taxon>Metazoa</taxon>
        <taxon>Chordata</taxon>
        <taxon>Craniata</taxon>
        <taxon>Vertebrata</taxon>
        <taxon>Euteleostomi</taxon>
        <taxon>Archelosauria</taxon>
        <taxon>Archosauria</taxon>
        <taxon>Dinosauria</taxon>
        <taxon>Saurischia</taxon>
        <taxon>Theropoda</taxon>
        <taxon>Coelurosauria</taxon>
        <taxon>Aves</taxon>
        <taxon>Neognathae</taxon>
        <taxon>Neoaves</taxon>
        <taxon>Telluraves</taxon>
        <taxon>Australaves</taxon>
        <taxon>Passeriformes</taxon>
        <taxon>Sylvioidea</taxon>
        <taxon>Hirundinidae</taxon>
        <taxon>Hirundo</taxon>
    </lineage>
</organism>
<protein>
    <submittedName>
        <fullName evidence="1">Uncharacterized protein</fullName>
    </submittedName>
</protein>
<accession>A0A3M0KE11</accession>